<feature type="region of interest" description="Disordered" evidence="1">
    <location>
        <begin position="235"/>
        <end position="261"/>
    </location>
</feature>
<feature type="region of interest" description="Disordered" evidence="1">
    <location>
        <begin position="1"/>
        <end position="74"/>
    </location>
</feature>
<feature type="compositionally biased region" description="Polar residues" evidence="1">
    <location>
        <begin position="235"/>
        <end position="256"/>
    </location>
</feature>
<sequence>MTMNLLGGGAAYRSPDAQPPKPPPRASSSSFALSPHAPPFKLDRPKTQPPPPFQPSSSSSPVPDGRASIQSASPYNPCYGSVVDDVVDLERAEGLNGVGGGAPRFGATTSYDPFSFQKEGTYGGLRAYEDTTSVCFGKHVNQISNKAPSELGCSEWLYNGHQPKYEENVAPQYDNFGSSWLVPSASSTGTLYSYFPEPISVGIPVSSSDLKSLDSGCIVQHDSCSVTPISFYSPTTSPIPTLNTQSSSKTYSPSDRSTSRYEVSRFHHDDMGSVDENSPHEARDPNIRITIESKEGYCNRSRVDSHTDKFRGSYLLDKDSPVDELDTGNLMDSFRIKELSLSKSANSIKNSGTLNVLMQATSETMDQDNLAVDSPCWKGVSAPNHPLSCMNEPFSSNVVMESKCCCNLDQGQAHLPSGLYVAPLEEYRRMACHSNGENSSFPRGSSTAIGLSKAQKKFVPFNKSGDVENWNEERILNSENSKTQTKEISKVFESDSQAKDDVQLSLEAGGFAANHSLIVDGTANFNAGFNIAVQDHSSDPHIYAKDSLMNLVPGEIVEPVGSCSVSEKCSQSGDMQILIKAIYNLSQVLVSTNISNANEMKENDFELLQAVISNLETFSSNKGKAARPLITIAGDGNPSDGCSTHAIKREMQSVSPILNSDKSVDYAAGANNTNFMKQDKLITQAFERVLDKPPSQLKESPPWLLYKNLWIEAEVALCSMKRELQAARIEIVLNNQKRQTHANSHDQLESLSDPSQMTKPVRPAMHGVPLTRDDAVKNKWGESQEPLPRNMNKGDDVDASVMARFSILKDRMEKTNPTCFEQQGAKENVSSPLSSSSSIRPNAMDIFKPRSKNEIMKEISDAPPPGVHEETEFGLKTTIASMKNADPPIVRICPPKPKMKSVNSLA</sequence>
<proteinExistence type="predicted"/>
<name>A0A9D5C8Z8_9LILI</name>
<dbReference type="AlphaFoldDB" id="A0A9D5C8Z8"/>
<dbReference type="EMBL" id="JAGGNH010000007">
    <property type="protein sequence ID" value="KAJ0968543.1"/>
    <property type="molecule type" value="Genomic_DNA"/>
</dbReference>
<dbReference type="Proteomes" id="UP001085076">
    <property type="component" value="Miscellaneous, Linkage group lg07"/>
</dbReference>
<organism evidence="2 3">
    <name type="scientific">Dioscorea zingiberensis</name>
    <dbReference type="NCBI Taxonomy" id="325984"/>
    <lineage>
        <taxon>Eukaryota</taxon>
        <taxon>Viridiplantae</taxon>
        <taxon>Streptophyta</taxon>
        <taxon>Embryophyta</taxon>
        <taxon>Tracheophyta</taxon>
        <taxon>Spermatophyta</taxon>
        <taxon>Magnoliopsida</taxon>
        <taxon>Liliopsida</taxon>
        <taxon>Dioscoreales</taxon>
        <taxon>Dioscoreaceae</taxon>
        <taxon>Dioscorea</taxon>
    </lineage>
</organism>
<feature type="compositionally biased region" description="Gly residues" evidence="1">
    <location>
        <begin position="1"/>
        <end position="10"/>
    </location>
</feature>
<feature type="region of interest" description="Disordered" evidence="1">
    <location>
        <begin position="738"/>
        <end position="767"/>
    </location>
</feature>
<evidence type="ECO:0000313" key="2">
    <source>
        <dbReference type="EMBL" id="KAJ0968543.1"/>
    </source>
</evidence>
<dbReference type="OrthoDB" id="611935at2759"/>
<protein>
    <submittedName>
        <fullName evidence="2">Uncharacterized protein</fullName>
    </submittedName>
</protein>
<accession>A0A9D5C8Z8</accession>
<dbReference type="PANTHER" id="PTHR34361:SF2">
    <property type="entry name" value="OS08G0157800 PROTEIN"/>
    <property type="match status" value="1"/>
</dbReference>
<reference evidence="2" key="1">
    <citation type="submission" date="2021-03" db="EMBL/GenBank/DDBJ databases">
        <authorList>
            <person name="Li Z."/>
            <person name="Yang C."/>
        </authorList>
    </citation>
    <scope>NUCLEOTIDE SEQUENCE</scope>
    <source>
        <strain evidence="2">Dzin_1.0</strain>
        <tissue evidence="2">Leaf</tissue>
    </source>
</reference>
<feature type="compositionally biased region" description="Polar residues" evidence="1">
    <location>
        <begin position="749"/>
        <end position="758"/>
    </location>
</feature>
<comment type="caution">
    <text evidence="2">The sequence shown here is derived from an EMBL/GenBank/DDBJ whole genome shotgun (WGS) entry which is preliminary data.</text>
</comment>
<feature type="compositionally biased region" description="Low complexity" evidence="1">
    <location>
        <begin position="26"/>
        <end position="35"/>
    </location>
</feature>
<feature type="region of interest" description="Disordered" evidence="1">
    <location>
        <begin position="887"/>
        <end position="906"/>
    </location>
</feature>
<gene>
    <name evidence="2" type="ORF">J5N97_025460</name>
</gene>
<keyword evidence="3" id="KW-1185">Reference proteome</keyword>
<feature type="region of interest" description="Disordered" evidence="1">
    <location>
        <begin position="823"/>
        <end position="843"/>
    </location>
</feature>
<dbReference type="PANTHER" id="PTHR34361">
    <property type="entry name" value="OS08G0157800 PROTEIN"/>
    <property type="match status" value="1"/>
</dbReference>
<reference evidence="2" key="2">
    <citation type="journal article" date="2022" name="Hortic Res">
        <title>The genome of Dioscorea zingiberensis sheds light on the biosynthesis, origin and evolution of the medicinally important diosgenin saponins.</title>
        <authorList>
            <person name="Li Y."/>
            <person name="Tan C."/>
            <person name="Li Z."/>
            <person name="Guo J."/>
            <person name="Li S."/>
            <person name="Chen X."/>
            <person name="Wang C."/>
            <person name="Dai X."/>
            <person name="Yang H."/>
            <person name="Song W."/>
            <person name="Hou L."/>
            <person name="Xu J."/>
            <person name="Tong Z."/>
            <person name="Xu A."/>
            <person name="Yuan X."/>
            <person name="Wang W."/>
            <person name="Yang Q."/>
            <person name="Chen L."/>
            <person name="Sun Z."/>
            <person name="Wang K."/>
            <person name="Pan B."/>
            <person name="Chen J."/>
            <person name="Bao Y."/>
            <person name="Liu F."/>
            <person name="Qi X."/>
            <person name="Gang D.R."/>
            <person name="Wen J."/>
            <person name="Li J."/>
        </authorList>
    </citation>
    <scope>NUCLEOTIDE SEQUENCE</scope>
    <source>
        <strain evidence="2">Dzin_1.0</strain>
    </source>
</reference>
<evidence type="ECO:0000256" key="1">
    <source>
        <dbReference type="SAM" id="MobiDB-lite"/>
    </source>
</evidence>
<evidence type="ECO:0000313" key="3">
    <source>
        <dbReference type="Proteomes" id="UP001085076"/>
    </source>
</evidence>